<dbReference type="SUPFAM" id="SSF52540">
    <property type="entry name" value="P-loop containing nucleoside triphosphate hydrolases"/>
    <property type="match status" value="1"/>
</dbReference>
<dbReference type="InterPro" id="IPR027417">
    <property type="entry name" value="P-loop_NTPase"/>
</dbReference>
<accession>A0A1X9YW13</accession>
<proteinExistence type="predicted"/>
<evidence type="ECO:0000313" key="3">
    <source>
        <dbReference type="Proteomes" id="UP000266292"/>
    </source>
</evidence>
<sequence>MALEISIDKQQASFENHLDDLQNERIIFSGMFGIGKSYFLKKFFDSNQSKYLAVSLTPVNYSISNNDDIFRLIKYDILYELIVSHKLELESEVIKRHIAYGTVLSSKAGSILEDLLSIAPLLNKSLRGTEEHFSPTPFITFLRKIIPQIEKIETQRRDANLNQRVLNYIRDLEKSTLFESDFITGFIVDSLNRLSKKEGQESLKKVLIIDDLDRIDPEHIFRLFNIFSTHLSHGKSNTNKFDFDKVIFVCDIGNIKNIFSARYGVSTDFSGYIDKFYSTEIFHFDNSAEVAGFTNTLIASIKFNSSHNLIQECLVGDNSLLYYLIKQFVSSGTLNMRRIDYIFENRFSLKERDITINGSEMHFPNWKLPAIIALEILSWVYGDVAALENALAKTALFEKSRTVSLNTKLKLARYFIPIIDAAQHSFNEQGPVINLKLEGQAVRYRLTYDRRSNDRDFYSAEIIDKADLEGVNLFDLIRLALGVLNTSGYFKKNH</sequence>
<gene>
    <name evidence="2" type="ORF">CA264_16810</name>
</gene>
<dbReference type="OrthoDB" id="871734at2"/>
<protein>
    <recommendedName>
        <fullName evidence="1">KAP NTPase domain-containing protein</fullName>
    </recommendedName>
</protein>
<organism evidence="2 3">
    <name type="scientific">Pontibacter actiniarum</name>
    <dbReference type="NCBI Taxonomy" id="323450"/>
    <lineage>
        <taxon>Bacteria</taxon>
        <taxon>Pseudomonadati</taxon>
        <taxon>Bacteroidota</taxon>
        <taxon>Cytophagia</taxon>
        <taxon>Cytophagales</taxon>
        <taxon>Hymenobacteraceae</taxon>
        <taxon>Pontibacter</taxon>
    </lineage>
</organism>
<evidence type="ECO:0000259" key="1">
    <source>
        <dbReference type="Pfam" id="PF07693"/>
    </source>
</evidence>
<dbReference type="Pfam" id="PF07693">
    <property type="entry name" value="KAP_NTPase"/>
    <property type="match status" value="1"/>
</dbReference>
<keyword evidence="3" id="KW-1185">Reference proteome</keyword>
<reference evidence="3" key="1">
    <citation type="submission" date="2017-05" db="EMBL/GenBank/DDBJ databases">
        <authorList>
            <person name="Ray J."/>
            <person name="Price M."/>
            <person name="Deutschbauer A."/>
        </authorList>
    </citation>
    <scope>NUCLEOTIDE SEQUENCE [LARGE SCALE GENOMIC DNA]</scope>
    <source>
        <strain evidence="3">DSM 19842</strain>
    </source>
</reference>
<dbReference type="EMBL" id="CP021235">
    <property type="protein sequence ID" value="ARS36954.1"/>
    <property type="molecule type" value="Genomic_DNA"/>
</dbReference>
<evidence type="ECO:0000313" key="2">
    <source>
        <dbReference type="EMBL" id="ARS36954.1"/>
    </source>
</evidence>
<feature type="domain" description="KAP NTPase" evidence="1">
    <location>
        <begin position="28"/>
        <end position="233"/>
    </location>
</feature>
<dbReference type="InterPro" id="IPR011646">
    <property type="entry name" value="KAP_P-loop"/>
</dbReference>
<dbReference type="Proteomes" id="UP000266292">
    <property type="component" value="Chromosome"/>
</dbReference>
<dbReference type="AlphaFoldDB" id="A0A1X9YW13"/>
<dbReference type="RefSeq" id="WP_025608565.1">
    <property type="nucleotide sequence ID" value="NZ_CP021235.1"/>
</dbReference>
<dbReference type="KEGG" id="pact:CA264_16810"/>
<name>A0A1X9YW13_9BACT</name>